<evidence type="ECO:0000313" key="1">
    <source>
        <dbReference type="EMBL" id="PRJ25514.1"/>
    </source>
</evidence>
<sequence>MKPKYPKIPPKPKTEKEYLKYRIFEQEAENAILKKL</sequence>
<dbReference type="AlphaFoldDB" id="A0AB37B7C5"/>
<gene>
    <name evidence="1" type="ORF">BV056_00141</name>
</gene>
<protein>
    <submittedName>
        <fullName evidence="1">Uncharacterized protein</fullName>
    </submittedName>
</protein>
<dbReference type="EMBL" id="NEBD01000021">
    <property type="protein sequence ID" value="PRJ25514.1"/>
    <property type="molecule type" value="Genomic_DNA"/>
</dbReference>
<proteinExistence type="predicted"/>
<organism evidence="1">
    <name type="scientific">Haemophilus influenzae</name>
    <dbReference type="NCBI Taxonomy" id="727"/>
    <lineage>
        <taxon>Bacteria</taxon>
        <taxon>Pseudomonadati</taxon>
        <taxon>Pseudomonadota</taxon>
        <taxon>Gammaproteobacteria</taxon>
        <taxon>Pasteurellales</taxon>
        <taxon>Pasteurellaceae</taxon>
        <taxon>Haemophilus</taxon>
    </lineage>
</organism>
<name>A0AB37B7C5_HAEIF</name>
<comment type="caution">
    <text evidence="1">The sequence shown here is derived from an EMBL/GenBank/DDBJ whole genome shotgun (WGS) entry which is preliminary data.</text>
</comment>
<reference evidence="1" key="1">
    <citation type="submission" date="2017-04" db="EMBL/GenBank/DDBJ databases">
        <title>Haemophilus influenzae in COPD genome sequencing project.</title>
        <authorList>
            <person name="Murphy T.F."/>
            <person name="Kong Y."/>
            <person name="Nadendla S."/>
            <person name="Tettelin H."/>
            <person name="Pettigrew M."/>
        </authorList>
    </citation>
    <scope>NUCLEOTIDE SEQUENCE [LARGE SCALE GENOMIC DNA]</scope>
    <source>
        <strain evidence="1">39P1H1</strain>
    </source>
</reference>
<accession>A0AB37B7C5</accession>